<evidence type="ECO:0008006" key="3">
    <source>
        <dbReference type="Google" id="ProtNLM"/>
    </source>
</evidence>
<dbReference type="Ensembl" id="ENSHHUT00000050779.1">
    <property type="protein sequence ID" value="ENSHHUP00000049003.1"/>
    <property type="gene ID" value="ENSHHUG00000029697.1"/>
</dbReference>
<dbReference type="AlphaFoldDB" id="A0A4W5NGC5"/>
<dbReference type="Gene3D" id="1.20.58.2220">
    <property type="entry name" value="Formin, FH2 domain"/>
    <property type="match status" value="1"/>
</dbReference>
<reference evidence="1" key="2">
    <citation type="submission" date="2025-08" db="UniProtKB">
        <authorList>
            <consortium name="Ensembl"/>
        </authorList>
    </citation>
    <scope>IDENTIFICATION</scope>
</reference>
<dbReference type="Proteomes" id="UP000314982">
    <property type="component" value="Unassembled WGS sequence"/>
</dbReference>
<evidence type="ECO:0000313" key="1">
    <source>
        <dbReference type="Ensembl" id="ENSHHUP00000049003.1"/>
    </source>
</evidence>
<sequence length="119" mass="14178">MFAQKSFHELVAFLGLKPKTGETEVATGHFFMLWFEFCTDFKTRWRRENKDISKERLKEAQLSVKKITADKKVVTRNINPNSLVRTTQLKLKIDILTVIHTYIHTCIHIYTYIYIYTYI</sequence>
<protein>
    <recommendedName>
        <fullName evidence="3">FH2 domain-containing protein</fullName>
    </recommendedName>
</protein>
<keyword evidence="2" id="KW-1185">Reference proteome</keyword>
<dbReference type="STRING" id="62062.ENSHHUP00000049003"/>
<evidence type="ECO:0000313" key="2">
    <source>
        <dbReference type="Proteomes" id="UP000314982"/>
    </source>
</evidence>
<dbReference type="SUPFAM" id="SSF101447">
    <property type="entry name" value="Formin homology 2 domain (FH2 domain)"/>
    <property type="match status" value="1"/>
</dbReference>
<proteinExistence type="predicted"/>
<dbReference type="GeneTree" id="ENSGT00940000154289"/>
<name>A0A4W5NGC5_9TELE</name>
<dbReference type="InterPro" id="IPR042201">
    <property type="entry name" value="FH2_Formin_sf"/>
</dbReference>
<reference evidence="1" key="3">
    <citation type="submission" date="2025-09" db="UniProtKB">
        <authorList>
            <consortium name="Ensembl"/>
        </authorList>
    </citation>
    <scope>IDENTIFICATION</scope>
</reference>
<organism evidence="1 2">
    <name type="scientific">Hucho hucho</name>
    <name type="common">huchen</name>
    <dbReference type="NCBI Taxonomy" id="62062"/>
    <lineage>
        <taxon>Eukaryota</taxon>
        <taxon>Metazoa</taxon>
        <taxon>Chordata</taxon>
        <taxon>Craniata</taxon>
        <taxon>Vertebrata</taxon>
        <taxon>Euteleostomi</taxon>
        <taxon>Actinopterygii</taxon>
        <taxon>Neopterygii</taxon>
        <taxon>Teleostei</taxon>
        <taxon>Protacanthopterygii</taxon>
        <taxon>Salmoniformes</taxon>
        <taxon>Salmonidae</taxon>
        <taxon>Salmoninae</taxon>
        <taxon>Hucho</taxon>
    </lineage>
</organism>
<accession>A0A4W5NGC5</accession>
<reference evidence="2" key="1">
    <citation type="submission" date="2018-06" db="EMBL/GenBank/DDBJ databases">
        <title>Genome assembly of Danube salmon.</title>
        <authorList>
            <person name="Macqueen D.J."/>
            <person name="Gundappa M.K."/>
        </authorList>
    </citation>
    <scope>NUCLEOTIDE SEQUENCE [LARGE SCALE GENOMIC DNA]</scope>
</reference>